<dbReference type="Gene3D" id="2.30.110.10">
    <property type="entry name" value="Electron Transport, Fmn-binding Protein, Chain A"/>
    <property type="match status" value="1"/>
</dbReference>
<dbReference type="SUPFAM" id="SSF50475">
    <property type="entry name" value="FMN-binding split barrel"/>
    <property type="match status" value="1"/>
</dbReference>
<dbReference type="PANTHER" id="PTHR33798:SF5">
    <property type="entry name" value="FLAVIN REDUCTASE LIKE DOMAIN-CONTAINING PROTEIN"/>
    <property type="match status" value="1"/>
</dbReference>
<keyword evidence="7" id="KW-1185">Reference proteome</keyword>
<keyword evidence="3" id="KW-0288">FMN</keyword>
<protein>
    <submittedName>
        <fullName evidence="6">Flavin reductase family protein</fullName>
    </submittedName>
</protein>
<evidence type="ECO:0000259" key="5">
    <source>
        <dbReference type="SMART" id="SM00903"/>
    </source>
</evidence>
<dbReference type="Proteomes" id="UP000253769">
    <property type="component" value="Unassembled WGS sequence"/>
</dbReference>
<feature type="domain" description="Flavin reductase like" evidence="5">
    <location>
        <begin position="21"/>
        <end position="170"/>
    </location>
</feature>
<accession>A0A369WUS8</accession>
<comment type="caution">
    <text evidence="6">The sequence shown here is derived from an EMBL/GenBank/DDBJ whole genome shotgun (WGS) entry which is preliminary data.</text>
</comment>
<proteinExistence type="inferred from homology"/>
<comment type="cofactor">
    <cofactor evidence="1">
        <name>FMN</name>
        <dbReference type="ChEBI" id="CHEBI:58210"/>
    </cofactor>
</comment>
<comment type="similarity">
    <text evidence="4">Belongs to the flavoredoxin family.</text>
</comment>
<dbReference type="InterPro" id="IPR012349">
    <property type="entry name" value="Split_barrel_FMN-bd"/>
</dbReference>
<dbReference type="GO" id="GO:0016646">
    <property type="term" value="F:oxidoreductase activity, acting on the CH-NH group of donors, NAD or NADP as acceptor"/>
    <property type="evidence" value="ECO:0007669"/>
    <property type="project" value="UniProtKB-ARBA"/>
</dbReference>
<dbReference type="AlphaFoldDB" id="A0A369WUS8"/>
<dbReference type="SMART" id="SM00903">
    <property type="entry name" value="Flavin_Reduct"/>
    <property type="match status" value="1"/>
</dbReference>
<dbReference type="GO" id="GO:0010181">
    <property type="term" value="F:FMN binding"/>
    <property type="evidence" value="ECO:0007669"/>
    <property type="project" value="InterPro"/>
</dbReference>
<evidence type="ECO:0000256" key="2">
    <source>
        <dbReference type="ARBA" id="ARBA00022630"/>
    </source>
</evidence>
<dbReference type="Pfam" id="PF01613">
    <property type="entry name" value="Flavin_Reduct"/>
    <property type="match status" value="1"/>
</dbReference>
<dbReference type="EMBL" id="QQOH01000001">
    <property type="protein sequence ID" value="RDE24883.1"/>
    <property type="molecule type" value="Genomic_DNA"/>
</dbReference>
<dbReference type="RefSeq" id="WP_114694474.1">
    <property type="nucleotide sequence ID" value="NZ_QQOH01000001.1"/>
</dbReference>
<reference evidence="6 7" key="1">
    <citation type="submission" date="2018-07" db="EMBL/GenBank/DDBJ databases">
        <title>Motiliproteus coralliicola sp. nov., a bacterium isolated from Coral.</title>
        <authorList>
            <person name="Wang G."/>
        </authorList>
    </citation>
    <scope>NUCLEOTIDE SEQUENCE [LARGE SCALE GENOMIC DNA]</scope>
    <source>
        <strain evidence="6 7">C34</strain>
    </source>
</reference>
<dbReference type="InterPro" id="IPR002563">
    <property type="entry name" value="Flavin_Rdtase-like_dom"/>
</dbReference>
<evidence type="ECO:0000256" key="1">
    <source>
        <dbReference type="ARBA" id="ARBA00001917"/>
    </source>
</evidence>
<gene>
    <name evidence="6" type="ORF">DV711_04685</name>
</gene>
<evidence type="ECO:0000256" key="4">
    <source>
        <dbReference type="ARBA" id="ARBA00038054"/>
    </source>
</evidence>
<sequence length="204" mass="22765">MYIDLAELNPSQVYFNMIQTLVPRPIAWVMSEHANGKFNLAPFSYFSAVCSDPPLLMISVGKKPDGSHKDTRVNIEQRQRFVVHITSAEQLEVMNQSSMTLPAEISEVDELNLETVPFDGFPLPRLKGSRVAFGCELYRVDEIGNSAQSLIFGEIKQIYIDDQVATRDAKGRLKVDTAQLDPVARLGASEYMGCGEIISLKRPL</sequence>
<evidence type="ECO:0000313" key="7">
    <source>
        <dbReference type="Proteomes" id="UP000253769"/>
    </source>
</evidence>
<evidence type="ECO:0000256" key="3">
    <source>
        <dbReference type="ARBA" id="ARBA00022643"/>
    </source>
</evidence>
<dbReference type="PANTHER" id="PTHR33798">
    <property type="entry name" value="FLAVOPROTEIN OXYGENASE"/>
    <property type="match status" value="1"/>
</dbReference>
<organism evidence="6 7">
    <name type="scientific">Motiliproteus coralliicola</name>
    <dbReference type="NCBI Taxonomy" id="2283196"/>
    <lineage>
        <taxon>Bacteria</taxon>
        <taxon>Pseudomonadati</taxon>
        <taxon>Pseudomonadota</taxon>
        <taxon>Gammaproteobacteria</taxon>
        <taxon>Oceanospirillales</taxon>
        <taxon>Oceanospirillaceae</taxon>
        <taxon>Motiliproteus</taxon>
    </lineage>
</organism>
<keyword evidence="2" id="KW-0285">Flavoprotein</keyword>
<name>A0A369WUS8_9GAMM</name>
<evidence type="ECO:0000313" key="6">
    <source>
        <dbReference type="EMBL" id="RDE24883.1"/>
    </source>
</evidence>
<dbReference type="OrthoDB" id="9794638at2"/>